<evidence type="ECO:0000313" key="9">
    <source>
        <dbReference type="EMBL" id="HIR65531.1"/>
    </source>
</evidence>
<dbReference type="GO" id="GO:0022857">
    <property type="term" value="F:transmembrane transporter activity"/>
    <property type="evidence" value="ECO:0007669"/>
    <property type="project" value="TreeGrafter"/>
</dbReference>
<comment type="similarity">
    <text evidence="6">Belongs to the ABC-4 integral membrane protein family.</text>
</comment>
<name>A0A9D1E3C8_9BACT</name>
<comment type="subcellular location">
    <subcellularLocation>
        <location evidence="1">Cell membrane</location>
        <topology evidence="1">Multi-pass membrane protein</topology>
    </subcellularLocation>
</comment>
<sequence length="528" mass="58061">MRPLLKDFLRGLAKHKGKFISVFFIILVGTAVFSGLRSSEGDMLLSADSYYDRTHLMDLRVVGTLGITQQDIDDLNALDVVDIAEGVHSLDVLCSGEDKKAVKLMSLSNDVNIPTLTSGRLPQTSDECVLDSFLQDKGNYKLGDTIAFVDGDGSSETLNTQLSQTQFTVVGFCNLPQYMDLNRGTGNVGSGEIDGFVLVPDSVFTVAAFTEARILLSNAIPLDCFSQDYDRLCQQATQQIEVLAQTACQRRYDEILAQFGGFLPPFVQLEVPEWYIVGRETVVSCVNFENDAQRIGNLGKLLPIIFFLVAALVSLTCMTRLVEEERGQIGILKALGCQNSTVLLRYLMYALIPTLTGSLVGVLAGEKIFPLAIMKTYALLYEGLDTFLLPYNWTEGLIAVFAGVLCTGLAAVFASYSLAHAKPERGINILKVKFWRVFRKNASLSLKYGGSLSMENIVATFLQNMSGAVKTAKNHKVNKTKKPCRNTVFLLKNLVVKSRVHKLQKLYANSGKFRKTTACTSPATLQLK</sequence>
<feature type="transmembrane region" description="Helical" evidence="7">
    <location>
        <begin position="397"/>
        <end position="419"/>
    </location>
</feature>
<keyword evidence="5 7" id="KW-0472">Membrane</keyword>
<keyword evidence="2" id="KW-1003">Cell membrane</keyword>
<feature type="transmembrane region" description="Helical" evidence="7">
    <location>
        <begin position="343"/>
        <end position="364"/>
    </location>
</feature>
<evidence type="ECO:0000256" key="3">
    <source>
        <dbReference type="ARBA" id="ARBA00022692"/>
    </source>
</evidence>
<dbReference type="InterPro" id="IPR003838">
    <property type="entry name" value="ABC3_permease_C"/>
</dbReference>
<evidence type="ECO:0000256" key="2">
    <source>
        <dbReference type="ARBA" id="ARBA00022475"/>
    </source>
</evidence>
<dbReference type="GO" id="GO:0005886">
    <property type="term" value="C:plasma membrane"/>
    <property type="evidence" value="ECO:0007669"/>
    <property type="project" value="UniProtKB-SubCell"/>
</dbReference>
<evidence type="ECO:0000256" key="4">
    <source>
        <dbReference type="ARBA" id="ARBA00022989"/>
    </source>
</evidence>
<accession>A0A9D1E3C8</accession>
<evidence type="ECO:0000256" key="7">
    <source>
        <dbReference type="SAM" id="Phobius"/>
    </source>
</evidence>
<evidence type="ECO:0000256" key="6">
    <source>
        <dbReference type="ARBA" id="ARBA00038076"/>
    </source>
</evidence>
<reference evidence="9" key="1">
    <citation type="submission" date="2020-10" db="EMBL/GenBank/DDBJ databases">
        <authorList>
            <person name="Gilroy R."/>
        </authorList>
    </citation>
    <scope>NUCLEOTIDE SEQUENCE</scope>
    <source>
        <strain evidence="9">CHK121-14286</strain>
    </source>
</reference>
<protein>
    <submittedName>
        <fullName evidence="9">ABC transporter permease</fullName>
    </submittedName>
</protein>
<feature type="transmembrane region" description="Helical" evidence="7">
    <location>
        <begin position="301"/>
        <end position="322"/>
    </location>
</feature>
<keyword evidence="3 7" id="KW-0812">Transmembrane</keyword>
<dbReference type="InterPro" id="IPR050250">
    <property type="entry name" value="Macrolide_Exporter_MacB"/>
</dbReference>
<dbReference type="AlphaFoldDB" id="A0A9D1E3C8"/>
<evidence type="ECO:0000256" key="1">
    <source>
        <dbReference type="ARBA" id="ARBA00004651"/>
    </source>
</evidence>
<comment type="caution">
    <text evidence="9">The sequence shown here is derived from an EMBL/GenBank/DDBJ whole genome shotgun (WGS) entry which is preliminary data.</text>
</comment>
<evidence type="ECO:0000259" key="8">
    <source>
        <dbReference type="Pfam" id="PF02687"/>
    </source>
</evidence>
<dbReference type="PANTHER" id="PTHR30572">
    <property type="entry name" value="MEMBRANE COMPONENT OF TRANSPORTER-RELATED"/>
    <property type="match status" value="1"/>
</dbReference>
<feature type="domain" description="ABC3 transporter permease C-terminal" evidence="8">
    <location>
        <begin position="302"/>
        <end position="423"/>
    </location>
</feature>
<dbReference type="Proteomes" id="UP000824200">
    <property type="component" value="Unassembled WGS sequence"/>
</dbReference>
<evidence type="ECO:0000313" key="10">
    <source>
        <dbReference type="Proteomes" id="UP000824200"/>
    </source>
</evidence>
<dbReference type="PANTHER" id="PTHR30572:SF4">
    <property type="entry name" value="ABC TRANSPORTER PERMEASE YTRF"/>
    <property type="match status" value="1"/>
</dbReference>
<proteinExistence type="inferred from homology"/>
<evidence type="ECO:0000256" key="5">
    <source>
        <dbReference type="ARBA" id="ARBA00023136"/>
    </source>
</evidence>
<dbReference type="EMBL" id="DVHL01000012">
    <property type="protein sequence ID" value="HIR65531.1"/>
    <property type="molecule type" value="Genomic_DNA"/>
</dbReference>
<organism evidence="9 10">
    <name type="scientific">Candidatus Fimimonas gallinarum</name>
    <dbReference type="NCBI Taxonomy" id="2840821"/>
    <lineage>
        <taxon>Bacteria</taxon>
        <taxon>Pseudomonadati</taxon>
        <taxon>Myxococcota</taxon>
        <taxon>Myxococcia</taxon>
        <taxon>Myxococcales</taxon>
        <taxon>Cystobacterineae</taxon>
        <taxon>Myxococcaceae</taxon>
        <taxon>Myxococcaceae incertae sedis</taxon>
        <taxon>Candidatus Fimimonas</taxon>
    </lineage>
</organism>
<keyword evidence="4 7" id="KW-1133">Transmembrane helix</keyword>
<gene>
    <name evidence="9" type="ORF">IAC95_01400</name>
</gene>
<feature type="transmembrane region" description="Helical" evidence="7">
    <location>
        <begin position="20"/>
        <end position="36"/>
    </location>
</feature>
<dbReference type="Pfam" id="PF02687">
    <property type="entry name" value="FtsX"/>
    <property type="match status" value="1"/>
</dbReference>
<reference evidence="9" key="2">
    <citation type="journal article" date="2021" name="PeerJ">
        <title>Extensive microbial diversity within the chicken gut microbiome revealed by metagenomics and culture.</title>
        <authorList>
            <person name="Gilroy R."/>
            <person name="Ravi A."/>
            <person name="Getino M."/>
            <person name="Pursley I."/>
            <person name="Horton D.L."/>
            <person name="Alikhan N.F."/>
            <person name="Baker D."/>
            <person name="Gharbi K."/>
            <person name="Hall N."/>
            <person name="Watson M."/>
            <person name="Adriaenssens E.M."/>
            <person name="Foster-Nyarko E."/>
            <person name="Jarju S."/>
            <person name="Secka A."/>
            <person name="Antonio M."/>
            <person name="Oren A."/>
            <person name="Chaudhuri R.R."/>
            <person name="La Ragione R."/>
            <person name="Hildebrand F."/>
            <person name="Pallen M.J."/>
        </authorList>
    </citation>
    <scope>NUCLEOTIDE SEQUENCE</scope>
    <source>
        <strain evidence="9">CHK121-14286</strain>
    </source>
</reference>